<sequence length="46" mass="5348">MGYSKKQKRRLGKALARRHKQSLARARRNIFVKAGILELNRKAAKE</sequence>
<protein>
    <recommendedName>
        <fullName evidence="4">50S ribosomal protein L20</fullName>
    </recommendedName>
</protein>
<evidence type="ECO:0008006" key="4">
    <source>
        <dbReference type="Google" id="ProtNLM"/>
    </source>
</evidence>
<evidence type="ECO:0000313" key="3">
    <source>
        <dbReference type="Proteomes" id="UP000789833"/>
    </source>
</evidence>
<organism evidence="2 3">
    <name type="scientific">Sutcliffiella rhizosphaerae</name>
    <dbReference type="NCBI Taxonomy" id="2880967"/>
    <lineage>
        <taxon>Bacteria</taxon>
        <taxon>Bacillati</taxon>
        <taxon>Bacillota</taxon>
        <taxon>Bacilli</taxon>
        <taxon>Bacillales</taxon>
        <taxon>Bacillaceae</taxon>
        <taxon>Sutcliffiella</taxon>
    </lineage>
</organism>
<evidence type="ECO:0000256" key="1">
    <source>
        <dbReference type="SAM" id="MobiDB-lite"/>
    </source>
</evidence>
<proteinExistence type="predicted"/>
<dbReference type="EMBL" id="CAKJTJ010000014">
    <property type="protein sequence ID" value="CAG9621831.1"/>
    <property type="molecule type" value="Genomic_DNA"/>
</dbReference>
<accession>A0ABM8YPL2</accession>
<dbReference type="Proteomes" id="UP000789833">
    <property type="component" value="Unassembled WGS sequence"/>
</dbReference>
<name>A0ABM8YPL2_9BACI</name>
<reference evidence="2 3" key="1">
    <citation type="submission" date="2021-10" db="EMBL/GenBank/DDBJ databases">
        <authorList>
            <person name="Criscuolo A."/>
        </authorList>
    </citation>
    <scope>NUCLEOTIDE SEQUENCE [LARGE SCALE GENOMIC DNA]</scope>
    <source>
        <strain evidence="3">CIP 111883</strain>
    </source>
</reference>
<comment type="caution">
    <text evidence="2">The sequence shown here is derived from an EMBL/GenBank/DDBJ whole genome shotgun (WGS) entry which is preliminary data.</text>
</comment>
<keyword evidence="3" id="KW-1185">Reference proteome</keyword>
<evidence type="ECO:0000313" key="2">
    <source>
        <dbReference type="EMBL" id="CAG9621831.1"/>
    </source>
</evidence>
<gene>
    <name evidence="2" type="ORF">BACCIP111883_02622</name>
</gene>
<feature type="region of interest" description="Disordered" evidence="1">
    <location>
        <begin position="1"/>
        <end position="20"/>
    </location>
</feature>